<gene>
    <name evidence="4" type="ORF">JGI24_00893</name>
</gene>
<reference evidence="4 5" key="1">
    <citation type="submission" date="2015-11" db="EMBL/GenBank/DDBJ databases">
        <authorList>
            <person name="Varghese N."/>
        </authorList>
    </citation>
    <scope>NUCLEOTIDE SEQUENCE [LARGE SCALE GENOMIC DNA]</scope>
    <source>
        <strain evidence="4 5">JGI-24</strain>
    </source>
</reference>
<comment type="similarity">
    <text evidence="1 2">Belongs to the BioY family.</text>
</comment>
<proteinExistence type="inferred from homology"/>
<dbReference type="PANTHER" id="PTHR34295:SF1">
    <property type="entry name" value="BIOTIN TRANSPORTER BIOY"/>
    <property type="match status" value="1"/>
</dbReference>
<dbReference type="PANTHER" id="PTHR34295">
    <property type="entry name" value="BIOTIN TRANSPORTER BIOY"/>
    <property type="match status" value="1"/>
</dbReference>
<dbReference type="RefSeq" id="WP_072150317.1">
    <property type="nucleotide sequence ID" value="NZ_CZVU01000033.1"/>
</dbReference>
<dbReference type="Pfam" id="PF02632">
    <property type="entry name" value="BioY"/>
    <property type="match status" value="1"/>
</dbReference>
<keyword evidence="5" id="KW-1185">Reference proteome</keyword>
<keyword evidence="2" id="KW-0813">Transport</keyword>
<dbReference type="AlphaFoldDB" id="A0A656D6K6"/>
<evidence type="ECO:0000313" key="5">
    <source>
        <dbReference type="Proteomes" id="UP000243065"/>
    </source>
</evidence>
<dbReference type="PIRSF" id="PIRSF016661">
    <property type="entry name" value="BioY"/>
    <property type="match status" value="1"/>
</dbReference>
<evidence type="ECO:0000256" key="3">
    <source>
        <dbReference type="SAM" id="Phobius"/>
    </source>
</evidence>
<evidence type="ECO:0000256" key="2">
    <source>
        <dbReference type="PIRNR" id="PIRNR016661"/>
    </source>
</evidence>
<keyword evidence="2 3" id="KW-0472">Membrane</keyword>
<sequence length="189" mass="20844">MKQIKALSLEIDRKLVLAGMIWVVAFAGLTFLGAKVEIPTQPVPYTLQTMFVLLSGAFLGPYLGALSQLIYLGLGSIGLPVFAGPTAGFIKLLGPTGGYLLAFPASAFVTGYLVRLKDSFWWVLFSMFLGLALIFIFGTIQLNFVLIHNWNEAIKSGFLIFSLWDLVKLFASVSIYMSLRRALKLNLDR</sequence>
<feature type="transmembrane region" description="Helical" evidence="3">
    <location>
        <begin position="121"/>
        <end position="146"/>
    </location>
</feature>
<dbReference type="EMBL" id="CZVU01000033">
    <property type="protein sequence ID" value="CUT01149.1"/>
    <property type="molecule type" value="Genomic_DNA"/>
</dbReference>
<keyword evidence="3" id="KW-0812">Transmembrane</keyword>
<dbReference type="Gene3D" id="1.10.1760.20">
    <property type="match status" value="1"/>
</dbReference>
<comment type="subcellular location">
    <subcellularLocation>
        <location evidence="2">Cell membrane</location>
        <topology evidence="2">Multi-pass membrane protein</topology>
    </subcellularLocation>
</comment>
<keyword evidence="2" id="KW-1003">Cell membrane</keyword>
<protein>
    <recommendedName>
        <fullName evidence="2">Biotin transporter</fullName>
    </recommendedName>
</protein>
<dbReference type="InterPro" id="IPR003784">
    <property type="entry name" value="BioY"/>
</dbReference>
<dbReference type="Proteomes" id="UP000243065">
    <property type="component" value="Unassembled WGS sequence"/>
</dbReference>
<organism evidence="4 5">
    <name type="scientific">Kryptobacter tengchongensis</name>
    <dbReference type="NCBI Taxonomy" id="1643429"/>
    <lineage>
        <taxon>Bacteria</taxon>
        <taxon>Pseudomonadati</taxon>
        <taxon>Candidatus Kryptoniota</taxon>
        <taxon>Candidatus Kryptobacter</taxon>
    </lineage>
</organism>
<keyword evidence="3" id="KW-1133">Transmembrane helix</keyword>
<feature type="transmembrane region" description="Helical" evidence="3">
    <location>
        <begin position="158"/>
        <end position="179"/>
    </location>
</feature>
<feature type="transmembrane region" description="Helical" evidence="3">
    <location>
        <begin position="15"/>
        <end position="33"/>
    </location>
</feature>
<evidence type="ECO:0000256" key="1">
    <source>
        <dbReference type="ARBA" id="ARBA00010692"/>
    </source>
</evidence>
<dbReference type="GO" id="GO:0015225">
    <property type="term" value="F:biotin transmembrane transporter activity"/>
    <property type="evidence" value="ECO:0007669"/>
    <property type="project" value="UniProtKB-UniRule"/>
</dbReference>
<dbReference type="GO" id="GO:0005886">
    <property type="term" value="C:plasma membrane"/>
    <property type="evidence" value="ECO:0007669"/>
    <property type="project" value="UniProtKB-SubCell"/>
</dbReference>
<accession>A0A656D6K6</accession>
<evidence type="ECO:0000313" key="4">
    <source>
        <dbReference type="EMBL" id="CUT01149.1"/>
    </source>
</evidence>
<feature type="transmembrane region" description="Helical" evidence="3">
    <location>
        <begin position="45"/>
        <end position="63"/>
    </location>
</feature>
<name>A0A656D6K6_KRYT1</name>
<feature type="transmembrane region" description="Helical" evidence="3">
    <location>
        <begin position="96"/>
        <end position="114"/>
    </location>
</feature>